<proteinExistence type="inferred from homology"/>
<comment type="caution">
    <text evidence="6">The sequence shown here is derived from an EMBL/GenBank/DDBJ whole genome shotgun (WGS) entry which is preliminary data.</text>
</comment>
<dbReference type="AlphaFoldDB" id="A0A166XS00"/>
<keyword evidence="2 5" id="KW-0479">Metal-binding</keyword>
<name>A0A166XS00_9GAMM</name>
<evidence type="ECO:0000313" key="7">
    <source>
        <dbReference type="Proteomes" id="UP000076643"/>
    </source>
</evidence>
<evidence type="ECO:0000256" key="3">
    <source>
        <dbReference type="ARBA" id="ARBA00023002"/>
    </source>
</evidence>
<evidence type="ECO:0000256" key="4">
    <source>
        <dbReference type="ARBA" id="ARBA00023004"/>
    </source>
</evidence>
<gene>
    <name evidence="6" type="ORF">N475_11405</name>
</gene>
<keyword evidence="3" id="KW-0560">Oxidoreductase</keyword>
<dbReference type="Proteomes" id="UP000076643">
    <property type="component" value="Unassembled WGS sequence"/>
</dbReference>
<dbReference type="PATRIC" id="fig|1365250.3.peg.1505"/>
<evidence type="ECO:0000256" key="5">
    <source>
        <dbReference type="PIRSR" id="PIRSR604294-1"/>
    </source>
</evidence>
<dbReference type="RefSeq" id="WP_063357287.1">
    <property type="nucleotide sequence ID" value="NZ_AQHB01000035.1"/>
</dbReference>
<dbReference type="InterPro" id="IPR004294">
    <property type="entry name" value="Carotenoid_Oase"/>
</dbReference>
<evidence type="ECO:0000256" key="1">
    <source>
        <dbReference type="ARBA" id="ARBA00006787"/>
    </source>
</evidence>
<feature type="binding site" evidence="5">
    <location>
        <position position="215"/>
    </location>
    <ligand>
        <name>Fe cation</name>
        <dbReference type="ChEBI" id="CHEBI:24875"/>
        <note>catalytic</note>
    </ligand>
</feature>
<reference evidence="6 7" key="1">
    <citation type="submission" date="2013-07" db="EMBL/GenBank/DDBJ databases">
        <title>Comparative Genomic and Metabolomic Analysis of Twelve Strains of Pseudoalteromonas luteoviolacea.</title>
        <authorList>
            <person name="Vynne N.G."/>
            <person name="Mansson M."/>
            <person name="Gram L."/>
        </authorList>
    </citation>
    <scope>NUCLEOTIDE SEQUENCE [LARGE SCALE GENOMIC DNA]</scope>
    <source>
        <strain evidence="6 7">DSM 6061</strain>
    </source>
</reference>
<dbReference type="PANTHER" id="PTHR10543:SF89">
    <property type="entry name" value="CAROTENOID 9,10(9',10')-CLEAVAGE DIOXYGENASE 1"/>
    <property type="match status" value="1"/>
</dbReference>
<evidence type="ECO:0000313" key="6">
    <source>
        <dbReference type="EMBL" id="KZN40727.1"/>
    </source>
</evidence>
<organism evidence="6 7">
    <name type="scientific">Pseudoalteromonas luteoviolacea DSM 6061</name>
    <dbReference type="NCBI Taxonomy" id="1365250"/>
    <lineage>
        <taxon>Bacteria</taxon>
        <taxon>Pseudomonadati</taxon>
        <taxon>Pseudomonadota</taxon>
        <taxon>Gammaproteobacteria</taxon>
        <taxon>Alteromonadales</taxon>
        <taxon>Pseudoalteromonadaceae</taxon>
        <taxon>Pseudoalteromonas</taxon>
    </lineage>
</organism>
<evidence type="ECO:0000256" key="2">
    <source>
        <dbReference type="ARBA" id="ARBA00022723"/>
    </source>
</evidence>
<dbReference type="Pfam" id="PF03055">
    <property type="entry name" value="RPE65"/>
    <property type="match status" value="1"/>
</dbReference>
<sequence>MERRQFIKGMVAAPVVHAVSPNVVLAANSKTNESLILNLKRFNAALEQHPELIGFKGTETNLSPQELTIEGKLPTDLTGQFYRNGPGRHHRQKERYLHLFEGDGMVHRFSIGNHKVRHQAKFVRTDKFKQEEQAGKYLYSGPDSKLANSLPIPSPDSINTANTNVLPVNGELWALWEAGSATAIDSNTLNTKGLVNIGEDTPNEQSLKGLPFSAHPKIEADGTIWNFGYAQSGHVVLYQISRFGKLLNVGMINTGFKGGMLHDFLITERHLILLMPSLKRNRTIEGHFSSIQFNAQQAMEVFIIDKQSFNTVKRYELEPGFVFHFGNAWEDKQGNIHFDASLYPNGEVLQHMTKIMQGSDNVPLSPANTVLFTLYKNGKVRKRIVDGISEFPRIYSHLTGKQNNKLFTLSSVQSDVWSDSVRRIDLNSEKQDTYTYGKDFLVEEHVLVNQNNKESGGYLIGTALHIPSKRTCLNILRADDVSAGPICRAWLPHVIPLGFHGNFMPTVQAKGY</sequence>
<dbReference type="GO" id="GO:0046872">
    <property type="term" value="F:metal ion binding"/>
    <property type="evidence" value="ECO:0007669"/>
    <property type="project" value="UniProtKB-KW"/>
</dbReference>
<dbReference type="GO" id="GO:0010436">
    <property type="term" value="F:carotenoid dioxygenase activity"/>
    <property type="evidence" value="ECO:0007669"/>
    <property type="project" value="TreeGrafter"/>
</dbReference>
<dbReference type="GO" id="GO:0016121">
    <property type="term" value="P:carotene catabolic process"/>
    <property type="evidence" value="ECO:0007669"/>
    <property type="project" value="TreeGrafter"/>
</dbReference>
<keyword evidence="7" id="KW-1185">Reference proteome</keyword>
<dbReference type="EMBL" id="AUYB01000093">
    <property type="protein sequence ID" value="KZN40727.1"/>
    <property type="molecule type" value="Genomic_DNA"/>
</dbReference>
<dbReference type="PANTHER" id="PTHR10543">
    <property type="entry name" value="BETA-CAROTENE DIOXYGENASE"/>
    <property type="match status" value="1"/>
</dbReference>
<feature type="binding site" evidence="5">
    <location>
        <position position="262"/>
    </location>
    <ligand>
        <name>Fe cation</name>
        <dbReference type="ChEBI" id="CHEBI:24875"/>
        <note>catalytic</note>
    </ligand>
</feature>
<keyword evidence="4 5" id="KW-0408">Iron</keyword>
<comment type="cofactor">
    <cofactor evidence="5">
        <name>Fe(2+)</name>
        <dbReference type="ChEBI" id="CHEBI:29033"/>
    </cofactor>
    <text evidence="5">Binds 1 Fe(2+) ion per subunit.</text>
</comment>
<comment type="similarity">
    <text evidence="1">Belongs to the carotenoid oxygenase family.</text>
</comment>
<protein>
    <submittedName>
        <fullName evidence="6">Uncharacterized protein</fullName>
    </submittedName>
</protein>
<feature type="binding site" evidence="5">
    <location>
        <position position="500"/>
    </location>
    <ligand>
        <name>Fe cation</name>
        <dbReference type="ChEBI" id="CHEBI:24875"/>
        <note>catalytic</note>
    </ligand>
</feature>
<accession>A0A166XS00</accession>
<feature type="binding site" evidence="5">
    <location>
        <position position="324"/>
    </location>
    <ligand>
        <name>Fe cation</name>
        <dbReference type="ChEBI" id="CHEBI:24875"/>
        <note>catalytic</note>
    </ligand>
</feature>